<dbReference type="EC" id="2.7.1.49" evidence="2"/>
<evidence type="ECO:0000256" key="4">
    <source>
        <dbReference type="ARBA" id="ARBA00022741"/>
    </source>
</evidence>
<dbReference type="Proteomes" id="UP000254889">
    <property type="component" value="Chromosome"/>
</dbReference>
<dbReference type="EMBL" id="CP031417">
    <property type="protein sequence ID" value="AXK79093.1"/>
    <property type="molecule type" value="Genomic_DNA"/>
</dbReference>
<name>A0A345ZQ96_9HYPH</name>
<evidence type="ECO:0000313" key="8">
    <source>
        <dbReference type="EMBL" id="AXK79093.1"/>
    </source>
</evidence>
<dbReference type="GO" id="GO:0008972">
    <property type="term" value="F:phosphomethylpyrimidine kinase activity"/>
    <property type="evidence" value="ECO:0007669"/>
    <property type="project" value="InterPro"/>
</dbReference>
<dbReference type="SUPFAM" id="SSF53613">
    <property type="entry name" value="Ribokinase-like"/>
    <property type="match status" value="1"/>
</dbReference>
<dbReference type="Pfam" id="PF08543">
    <property type="entry name" value="Phos_pyr_kin"/>
    <property type="match status" value="1"/>
</dbReference>
<dbReference type="AlphaFoldDB" id="A0A345ZQ96"/>
<evidence type="ECO:0000259" key="7">
    <source>
        <dbReference type="Pfam" id="PF08543"/>
    </source>
</evidence>
<accession>A0A345ZQ96</accession>
<dbReference type="GO" id="GO:0005524">
    <property type="term" value="F:ATP binding"/>
    <property type="evidence" value="ECO:0007669"/>
    <property type="project" value="UniProtKB-KW"/>
</dbReference>
<reference evidence="8 9" key="1">
    <citation type="submission" date="2018-07" db="EMBL/GenBank/DDBJ databases">
        <authorList>
            <person name="Quirk P.G."/>
            <person name="Krulwich T.A."/>
        </authorList>
    </citation>
    <scope>NUCLEOTIDE SEQUENCE [LARGE SCALE GENOMIC DNA]</scope>
    <source>
        <strain evidence="8 9">CC-BB4</strain>
    </source>
</reference>
<keyword evidence="4" id="KW-0547">Nucleotide-binding</keyword>
<dbReference type="GO" id="GO:0008902">
    <property type="term" value="F:hydroxymethylpyrimidine kinase activity"/>
    <property type="evidence" value="ECO:0007669"/>
    <property type="project" value="UniProtKB-EC"/>
</dbReference>
<dbReference type="InterPro" id="IPR004399">
    <property type="entry name" value="HMP/HMP-P_kinase_dom"/>
</dbReference>
<evidence type="ECO:0000256" key="5">
    <source>
        <dbReference type="ARBA" id="ARBA00022777"/>
    </source>
</evidence>
<evidence type="ECO:0000256" key="2">
    <source>
        <dbReference type="ARBA" id="ARBA00012135"/>
    </source>
</evidence>
<dbReference type="Gene3D" id="3.40.1190.20">
    <property type="match status" value="1"/>
</dbReference>
<evidence type="ECO:0000256" key="3">
    <source>
        <dbReference type="ARBA" id="ARBA00022679"/>
    </source>
</evidence>
<dbReference type="InterPro" id="IPR029056">
    <property type="entry name" value="Ribokinase-like"/>
</dbReference>
<keyword evidence="6" id="KW-0067">ATP-binding</keyword>
<dbReference type="KEGG" id="ptaw:DW352_00295"/>
<dbReference type="UniPathway" id="UPA00060">
    <property type="reaction ID" value="UER00138"/>
</dbReference>
<evidence type="ECO:0000256" key="6">
    <source>
        <dbReference type="ARBA" id="ARBA00022840"/>
    </source>
</evidence>
<organism evidence="8 9">
    <name type="scientific">Pseudolabrys taiwanensis</name>
    <dbReference type="NCBI Taxonomy" id="331696"/>
    <lineage>
        <taxon>Bacteria</taxon>
        <taxon>Pseudomonadati</taxon>
        <taxon>Pseudomonadota</taxon>
        <taxon>Alphaproteobacteria</taxon>
        <taxon>Hyphomicrobiales</taxon>
        <taxon>Xanthobacteraceae</taxon>
        <taxon>Pseudolabrys</taxon>
    </lineage>
</organism>
<dbReference type="OrthoDB" id="9810880at2"/>
<dbReference type="GO" id="GO:0009228">
    <property type="term" value="P:thiamine biosynthetic process"/>
    <property type="evidence" value="ECO:0007669"/>
    <property type="project" value="InterPro"/>
</dbReference>
<proteinExistence type="predicted"/>
<gene>
    <name evidence="8" type="primary">thiD</name>
    <name evidence="8" type="ORF">DW352_00295</name>
</gene>
<dbReference type="PANTHER" id="PTHR20858:SF17">
    <property type="entry name" value="HYDROXYMETHYLPYRIMIDINE_PHOSPHOMETHYLPYRIMIDINE KINASE THI20-RELATED"/>
    <property type="match status" value="1"/>
</dbReference>
<feature type="domain" description="Pyridoxamine kinase/Phosphomethylpyrimidine kinase" evidence="7">
    <location>
        <begin position="13"/>
        <end position="260"/>
    </location>
</feature>
<dbReference type="PANTHER" id="PTHR20858">
    <property type="entry name" value="PHOSPHOMETHYLPYRIMIDINE KINASE"/>
    <property type="match status" value="1"/>
</dbReference>
<protein>
    <recommendedName>
        <fullName evidence="2">hydroxymethylpyrimidine kinase</fullName>
        <ecNumber evidence="2">2.7.1.49</ecNumber>
    </recommendedName>
</protein>
<dbReference type="FunFam" id="3.40.1190.20:FF:000003">
    <property type="entry name" value="Phosphomethylpyrimidine kinase ThiD"/>
    <property type="match status" value="1"/>
</dbReference>
<sequence length="268" mass="27275">MTTAIALTIAGSDSGGGAGIQADLKTFAALGVYGASVIAALTAQNTKGVTAIHDVPSSFITAQIDAVFADLDIRAVKIGMLSQVGAIEAVATGLDRHAAQNIVLDPVMVATSGDRLLAANAVAAVRKRLIPRALVITPNLPEAAALLDQPVAHDEAGMEAQGRALLALGTQAVLIKGGHGNAPESVDLLVTAEGVTRLAAPRIATQNTHGTGCTLSSAIAAELAKGRDLFAAVREAKDYVTDAIAAADTLQVGHGHGPLHHFHAFWKS</sequence>
<dbReference type="InterPro" id="IPR013749">
    <property type="entry name" value="PM/HMP-P_kinase-1"/>
</dbReference>
<dbReference type="NCBIfam" id="TIGR00097">
    <property type="entry name" value="HMP-P_kinase"/>
    <property type="match status" value="1"/>
</dbReference>
<evidence type="ECO:0000256" key="1">
    <source>
        <dbReference type="ARBA" id="ARBA00004948"/>
    </source>
</evidence>
<dbReference type="RefSeq" id="WP_115687442.1">
    <property type="nucleotide sequence ID" value="NZ_CP031417.1"/>
</dbReference>
<dbReference type="GO" id="GO:0005829">
    <property type="term" value="C:cytosol"/>
    <property type="evidence" value="ECO:0007669"/>
    <property type="project" value="TreeGrafter"/>
</dbReference>
<comment type="pathway">
    <text evidence="1">Cofactor biosynthesis; thiamine diphosphate biosynthesis.</text>
</comment>
<keyword evidence="9" id="KW-1185">Reference proteome</keyword>
<keyword evidence="3 8" id="KW-0808">Transferase</keyword>
<evidence type="ECO:0000313" key="9">
    <source>
        <dbReference type="Proteomes" id="UP000254889"/>
    </source>
</evidence>
<dbReference type="CDD" id="cd01169">
    <property type="entry name" value="HMPP_kinase"/>
    <property type="match status" value="1"/>
</dbReference>
<keyword evidence="5 8" id="KW-0418">Kinase</keyword>
<dbReference type="GO" id="GO:0009229">
    <property type="term" value="P:thiamine diphosphate biosynthetic process"/>
    <property type="evidence" value="ECO:0007669"/>
    <property type="project" value="UniProtKB-UniPathway"/>
</dbReference>